<reference evidence="7" key="1">
    <citation type="journal article" date="2021" name="Nat. Commun.">
        <title>Genetic determinants of endophytism in the Arabidopsis root mycobiome.</title>
        <authorList>
            <person name="Mesny F."/>
            <person name="Miyauchi S."/>
            <person name="Thiergart T."/>
            <person name="Pickel B."/>
            <person name="Atanasova L."/>
            <person name="Karlsson M."/>
            <person name="Huettel B."/>
            <person name="Barry K.W."/>
            <person name="Haridas S."/>
            <person name="Chen C."/>
            <person name="Bauer D."/>
            <person name="Andreopoulos W."/>
            <person name="Pangilinan J."/>
            <person name="LaButti K."/>
            <person name="Riley R."/>
            <person name="Lipzen A."/>
            <person name="Clum A."/>
            <person name="Drula E."/>
            <person name="Henrissat B."/>
            <person name="Kohler A."/>
            <person name="Grigoriev I.V."/>
            <person name="Martin F.M."/>
            <person name="Hacquard S."/>
        </authorList>
    </citation>
    <scope>NUCLEOTIDE SEQUENCE</scope>
    <source>
        <strain evidence="7">MPI-SDFR-AT-0120</strain>
    </source>
</reference>
<dbReference type="Pfam" id="PF00069">
    <property type="entry name" value="Pkinase"/>
    <property type="match status" value="1"/>
</dbReference>
<dbReference type="PANTHER" id="PTHR11042:SF190">
    <property type="entry name" value="MITOSIS INHIBITOR PROTEIN KINASE MIK1"/>
    <property type="match status" value="1"/>
</dbReference>
<keyword evidence="3" id="KW-0418">Kinase</keyword>
<keyword evidence="2" id="KW-0547">Nucleotide-binding</keyword>
<dbReference type="SMART" id="SM00220">
    <property type="entry name" value="S_TKc"/>
    <property type="match status" value="1"/>
</dbReference>
<evidence type="ECO:0000256" key="3">
    <source>
        <dbReference type="ARBA" id="ARBA00022777"/>
    </source>
</evidence>
<comment type="similarity">
    <text evidence="5">Belongs to the protein kinase superfamily. Ser/Thr protein kinase family. GCN2 subfamily.</text>
</comment>
<dbReference type="CDD" id="cd00180">
    <property type="entry name" value="PKc"/>
    <property type="match status" value="1"/>
</dbReference>
<accession>A0A8K0QTJ4</accession>
<keyword evidence="1" id="KW-0808">Transferase</keyword>
<dbReference type="PROSITE" id="PS50011">
    <property type="entry name" value="PROTEIN_KINASE_DOM"/>
    <property type="match status" value="1"/>
</dbReference>
<dbReference type="GO" id="GO:0005524">
    <property type="term" value="F:ATP binding"/>
    <property type="evidence" value="ECO:0007669"/>
    <property type="project" value="UniProtKB-KW"/>
</dbReference>
<evidence type="ECO:0000256" key="5">
    <source>
        <dbReference type="ARBA" id="ARBA00037982"/>
    </source>
</evidence>
<feature type="domain" description="Protein kinase" evidence="6">
    <location>
        <begin position="434"/>
        <end position="641"/>
    </location>
</feature>
<keyword evidence="8" id="KW-1185">Reference proteome</keyword>
<dbReference type="PROSITE" id="PS00108">
    <property type="entry name" value="PROTEIN_KINASE_ST"/>
    <property type="match status" value="1"/>
</dbReference>
<evidence type="ECO:0000313" key="7">
    <source>
        <dbReference type="EMBL" id="KAH7067923.1"/>
    </source>
</evidence>
<organism evidence="7 8">
    <name type="scientific">Paraphoma chrysanthemicola</name>
    <dbReference type="NCBI Taxonomy" id="798071"/>
    <lineage>
        <taxon>Eukaryota</taxon>
        <taxon>Fungi</taxon>
        <taxon>Dikarya</taxon>
        <taxon>Ascomycota</taxon>
        <taxon>Pezizomycotina</taxon>
        <taxon>Dothideomycetes</taxon>
        <taxon>Pleosporomycetidae</taxon>
        <taxon>Pleosporales</taxon>
        <taxon>Pleosporineae</taxon>
        <taxon>Phaeosphaeriaceae</taxon>
        <taxon>Paraphoma</taxon>
    </lineage>
</organism>
<dbReference type="InterPro" id="IPR050339">
    <property type="entry name" value="CC_SR_Kinase"/>
</dbReference>
<dbReference type="GO" id="GO:0110031">
    <property type="term" value="P:negative regulation of G2/MI transition of meiotic cell cycle"/>
    <property type="evidence" value="ECO:0007669"/>
    <property type="project" value="TreeGrafter"/>
</dbReference>
<dbReference type="Proteomes" id="UP000813461">
    <property type="component" value="Unassembled WGS sequence"/>
</dbReference>
<dbReference type="PANTHER" id="PTHR11042">
    <property type="entry name" value="EUKARYOTIC TRANSLATION INITIATION FACTOR 2-ALPHA KINASE EIF2-ALPHA KINASE -RELATED"/>
    <property type="match status" value="1"/>
</dbReference>
<dbReference type="InterPro" id="IPR000719">
    <property type="entry name" value="Prot_kinase_dom"/>
</dbReference>
<dbReference type="OrthoDB" id="539213at2759"/>
<dbReference type="GO" id="GO:0005737">
    <property type="term" value="C:cytoplasm"/>
    <property type="evidence" value="ECO:0007669"/>
    <property type="project" value="TreeGrafter"/>
</dbReference>
<dbReference type="GO" id="GO:0004672">
    <property type="term" value="F:protein kinase activity"/>
    <property type="evidence" value="ECO:0007669"/>
    <property type="project" value="InterPro"/>
</dbReference>
<evidence type="ECO:0000256" key="4">
    <source>
        <dbReference type="ARBA" id="ARBA00022840"/>
    </source>
</evidence>
<gene>
    <name evidence="7" type="ORF">FB567DRAFT_253124</name>
</gene>
<sequence>MVDPVSIVSLSLQVGQILAPIVKALFKAHNNRDNVHSGLYELHTDLGNVVSITESIHGMFKVSRFVESVHEVENESNVDILGGLARALQSCSREGSKLHVILDDLGIGTRDGRYERTKMQWRMDRRAHDIERLKSNFQGHRSSIQLSFQLLATLRADHDARELKTQIAELHRVMQQSSQHINNQAASPGDEEQTQIIDEMKTIHNTSEILERRATSRLELLTMLSENADGRESEQDSNPPVVADMREMGMESSTLRRVNSNQSVVLNSYDARNITYEAEVNVVGSFSRQISLDERSGIEIQSLSAQEFEDAFARLLADASAEGMGNRKTFSDDLVVRVADLLAAVGRASWAERPRTYLVLRRINEPKLMHDMVLDGYKDIDFPYAETCVPDCIKAAGVQREFLRAQRYVLSERSADLVRGGRHRHLDKSGDAMFVSLSTLGKGGFSVVDRVRLRNKLTTGEYARKRIDRSGAFAKNRKALASFENEVHNLKRLSHHHLVKFVGSYTDKRYVGIIMKPVADGDLHRHLSKETWSKQELTTLRSWFGCLCSALAYLHANHCRHKDLKPHNILIDGDKVLLADFGTALDWTEAESDVTKDAPEAYTRLYVAPEVGARSIRPEVTLIHGRLHCSSRAGRRQMFGR</sequence>
<dbReference type="InterPro" id="IPR011009">
    <property type="entry name" value="Kinase-like_dom_sf"/>
</dbReference>
<keyword evidence="4" id="KW-0067">ATP-binding</keyword>
<evidence type="ECO:0000259" key="6">
    <source>
        <dbReference type="PROSITE" id="PS50011"/>
    </source>
</evidence>
<evidence type="ECO:0000313" key="8">
    <source>
        <dbReference type="Proteomes" id="UP000813461"/>
    </source>
</evidence>
<dbReference type="Gene3D" id="1.10.510.10">
    <property type="entry name" value="Transferase(Phosphotransferase) domain 1"/>
    <property type="match status" value="1"/>
</dbReference>
<proteinExistence type="inferred from homology"/>
<protein>
    <recommendedName>
        <fullName evidence="6">Protein kinase domain-containing protein</fullName>
    </recommendedName>
</protein>
<dbReference type="EMBL" id="JAGMVJ010000033">
    <property type="protein sequence ID" value="KAH7067923.1"/>
    <property type="molecule type" value="Genomic_DNA"/>
</dbReference>
<dbReference type="SUPFAM" id="SSF56112">
    <property type="entry name" value="Protein kinase-like (PK-like)"/>
    <property type="match status" value="1"/>
</dbReference>
<dbReference type="GO" id="GO:0005634">
    <property type="term" value="C:nucleus"/>
    <property type="evidence" value="ECO:0007669"/>
    <property type="project" value="TreeGrafter"/>
</dbReference>
<dbReference type="InterPro" id="IPR008271">
    <property type="entry name" value="Ser/Thr_kinase_AS"/>
</dbReference>
<name>A0A8K0QTJ4_9PLEO</name>
<evidence type="ECO:0000256" key="1">
    <source>
        <dbReference type="ARBA" id="ARBA00022679"/>
    </source>
</evidence>
<comment type="caution">
    <text evidence="7">The sequence shown here is derived from an EMBL/GenBank/DDBJ whole genome shotgun (WGS) entry which is preliminary data.</text>
</comment>
<dbReference type="AlphaFoldDB" id="A0A8K0QTJ4"/>
<evidence type="ECO:0000256" key="2">
    <source>
        <dbReference type="ARBA" id="ARBA00022741"/>
    </source>
</evidence>